<dbReference type="GO" id="GO:0009090">
    <property type="term" value="P:homoserine biosynthetic process"/>
    <property type="evidence" value="ECO:0007669"/>
    <property type="project" value="TreeGrafter"/>
</dbReference>
<dbReference type="GO" id="GO:0009089">
    <property type="term" value="P:lysine biosynthetic process via diaminopimelate"/>
    <property type="evidence" value="ECO:0007669"/>
    <property type="project" value="InterPro"/>
</dbReference>
<evidence type="ECO:0000256" key="8">
    <source>
        <dbReference type="RuleBase" id="RU003448"/>
    </source>
</evidence>
<dbReference type="GO" id="GO:0004072">
    <property type="term" value="F:aspartate kinase activity"/>
    <property type="evidence" value="ECO:0007669"/>
    <property type="project" value="UniProtKB-EC"/>
</dbReference>
<dbReference type="Proteomes" id="UP000611723">
    <property type="component" value="Unassembled WGS sequence"/>
</dbReference>
<comment type="similarity">
    <text evidence="2 8">Belongs to the aspartokinase family.</text>
</comment>
<keyword evidence="12" id="KW-1185">Reference proteome</keyword>
<dbReference type="PIRSF" id="PIRSF000726">
    <property type="entry name" value="Asp_kin"/>
    <property type="match status" value="1"/>
</dbReference>
<evidence type="ECO:0000256" key="5">
    <source>
        <dbReference type="ARBA" id="ARBA00022777"/>
    </source>
</evidence>
<dbReference type="PANTHER" id="PTHR21499">
    <property type="entry name" value="ASPARTATE KINASE"/>
    <property type="match status" value="1"/>
</dbReference>
<comment type="pathway">
    <text evidence="1 9">Amino-acid biosynthesis; L-lysine biosynthesis via DAP pathway; (S)-tetrahydrodipicolinate from L-aspartate: step 1/4.</text>
</comment>
<keyword evidence="4" id="KW-0547">Nucleotide-binding</keyword>
<dbReference type="Gene3D" id="3.40.1160.10">
    <property type="entry name" value="Acetylglutamate kinase-like"/>
    <property type="match status" value="1"/>
</dbReference>
<dbReference type="Pfam" id="PF00696">
    <property type="entry name" value="AA_kinase"/>
    <property type="match status" value="1"/>
</dbReference>
<name>A0A934X0D4_9BACT</name>
<dbReference type="EC" id="2.7.2.4" evidence="8"/>
<dbReference type="SUPFAM" id="SSF55021">
    <property type="entry name" value="ACT-like"/>
    <property type="match status" value="1"/>
</dbReference>
<comment type="pathway">
    <text evidence="9">Amino-acid biosynthesis; L-methionine biosynthesis via de novo pathway; L-homoserine from L-aspartate: step 1/3.</text>
</comment>
<organism evidence="11 12">
    <name type="scientific">Marivirga aurantiaca</name>
    <dbReference type="NCBI Taxonomy" id="2802615"/>
    <lineage>
        <taxon>Bacteria</taxon>
        <taxon>Pseudomonadati</taxon>
        <taxon>Bacteroidota</taxon>
        <taxon>Cytophagia</taxon>
        <taxon>Cytophagales</taxon>
        <taxon>Marivirgaceae</taxon>
        <taxon>Marivirga</taxon>
    </lineage>
</organism>
<evidence type="ECO:0000313" key="12">
    <source>
        <dbReference type="Proteomes" id="UP000611723"/>
    </source>
</evidence>
<dbReference type="EMBL" id="JAEQBW010000008">
    <property type="protein sequence ID" value="MBK6266564.1"/>
    <property type="molecule type" value="Genomic_DNA"/>
</dbReference>
<evidence type="ECO:0000256" key="3">
    <source>
        <dbReference type="ARBA" id="ARBA00022679"/>
    </source>
</evidence>
<dbReference type="GO" id="GO:0005829">
    <property type="term" value="C:cytosol"/>
    <property type="evidence" value="ECO:0007669"/>
    <property type="project" value="TreeGrafter"/>
</dbReference>
<evidence type="ECO:0000256" key="4">
    <source>
        <dbReference type="ARBA" id="ARBA00022741"/>
    </source>
</evidence>
<comment type="catalytic activity">
    <reaction evidence="7 8">
        <text>L-aspartate + ATP = 4-phospho-L-aspartate + ADP</text>
        <dbReference type="Rhea" id="RHEA:23776"/>
        <dbReference type="ChEBI" id="CHEBI:29991"/>
        <dbReference type="ChEBI" id="CHEBI:30616"/>
        <dbReference type="ChEBI" id="CHEBI:57535"/>
        <dbReference type="ChEBI" id="CHEBI:456216"/>
        <dbReference type="EC" id="2.7.2.4"/>
    </reaction>
</comment>
<comment type="pathway">
    <text evidence="9">Amino-acid biosynthesis; L-threonine biosynthesis; L-threonine from L-aspartate: step 1/5.</text>
</comment>
<evidence type="ECO:0000256" key="1">
    <source>
        <dbReference type="ARBA" id="ARBA00004766"/>
    </source>
</evidence>
<sequence>MQVFKFGGASIKDASAVRNMAHILKRFPKEKLVVVVSAMGKSTNALEAILHAHLDKKSTAVLLNDFYQYHHTIIQDLFIESVVIVDKLKNQLAILHENLSGTNNQNYDASYDRVISNGEFISSIIIEAFLQQENFLAKKYDANEWIKTDSTFRDASIDWATSERKIFSEVNKAFKEKDIVITQGFIGSNKNSDITTLGREGSDFTAAIFAYCLNTKSVTIWKDVPGILNADPKKIADAKLYEELSYKEAAEMTYYGASVIHPKTIKPLANKNIPLYVRSFQDPDRSGTIIYDCQIQNHIPCIIIKEKQCLITFQVTDFTFINENNLSRIFTSLDQFNIKINMMQNSAISFSICVNDDWYKLEKLLKHLENDFDILYNKELELITIKNYEESLISDIKHERKIYLEQKTRKNFQMVVKPK</sequence>
<dbReference type="GO" id="GO:0005524">
    <property type="term" value="F:ATP binding"/>
    <property type="evidence" value="ECO:0007669"/>
    <property type="project" value="UniProtKB-KW"/>
</dbReference>
<dbReference type="PANTHER" id="PTHR21499:SF59">
    <property type="entry name" value="ASPARTOKINASE"/>
    <property type="match status" value="1"/>
</dbReference>
<dbReference type="RefSeq" id="WP_201432245.1">
    <property type="nucleotide sequence ID" value="NZ_JAEQBW010000008.1"/>
</dbReference>
<reference evidence="11" key="1">
    <citation type="submission" date="2021-01" db="EMBL/GenBank/DDBJ databases">
        <title>Marivirga aurantiaca sp. nov., isolated from intertidal surface sediments.</title>
        <authorList>
            <person name="Zhang M."/>
        </authorList>
    </citation>
    <scope>NUCLEOTIDE SEQUENCE</scope>
    <source>
        <strain evidence="11">S37H4</strain>
    </source>
</reference>
<gene>
    <name evidence="11" type="ORF">JKA74_16075</name>
</gene>
<evidence type="ECO:0000256" key="6">
    <source>
        <dbReference type="ARBA" id="ARBA00022840"/>
    </source>
</evidence>
<keyword evidence="6" id="KW-0067">ATP-binding</keyword>
<dbReference type="InterPro" id="IPR005260">
    <property type="entry name" value="Asp_kin_monofn"/>
</dbReference>
<evidence type="ECO:0000256" key="9">
    <source>
        <dbReference type="RuleBase" id="RU004249"/>
    </source>
</evidence>
<keyword evidence="9" id="KW-0028">Amino-acid biosynthesis</keyword>
<proteinExistence type="inferred from homology"/>
<keyword evidence="3 8" id="KW-0808">Transferase</keyword>
<dbReference type="InterPro" id="IPR001341">
    <property type="entry name" value="Asp_kinase"/>
</dbReference>
<feature type="domain" description="Aspartate/glutamate/uridylate kinase" evidence="10">
    <location>
        <begin position="2"/>
        <end position="279"/>
    </location>
</feature>
<dbReference type="InterPro" id="IPR036393">
    <property type="entry name" value="AceGlu_kinase-like_sf"/>
</dbReference>
<dbReference type="InterPro" id="IPR042199">
    <property type="entry name" value="AsparK_Bifunc_asparK/hSer_DH"/>
</dbReference>
<comment type="caution">
    <text evidence="11">The sequence shown here is derived from an EMBL/GenBank/DDBJ whole genome shotgun (WGS) entry which is preliminary data.</text>
</comment>
<accession>A0A934X0D4</accession>
<protein>
    <recommendedName>
        <fullName evidence="8">Aspartokinase</fullName>
        <ecNumber evidence="8">2.7.2.4</ecNumber>
    </recommendedName>
</protein>
<evidence type="ECO:0000259" key="10">
    <source>
        <dbReference type="Pfam" id="PF00696"/>
    </source>
</evidence>
<evidence type="ECO:0000256" key="2">
    <source>
        <dbReference type="ARBA" id="ARBA00010122"/>
    </source>
</evidence>
<keyword evidence="5 8" id="KW-0418">Kinase</keyword>
<dbReference type="NCBIfam" id="TIGR00657">
    <property type="entry name" value="asp_kinases"/>
    <property type="match status" value="1"/>
</dbReference>
<dbReference type="SUPFAM" id="SSF53633">
    <property type="entry name" value="Carbamate kinase-like"/>
    <property type="match status" value="1"/>
</dbReference>
<dbReference type="InterPro" id="IPR045865">
    <property type="entry name" value="ACT-like_dom_sf"/>
</dbReference>
<evidence type="ECO:0000313" key="11">
    <source>
        <dbReference type="EMBL" id="MBK6266564.1"/>
    </source>
</evidence>
<evidence type="ECO:0000256" key="7">
    <source>
        <dbReference type="ARBA" id="ARBA00047872"/>
    </source>
</evidence>
<dbReference type="InterPro" id="IPR001048">
    <property type="entry name" value="Asp/Glu/Uridylate_kinase"/>
</dbReference>
<dbReference type="Gene3D" id="1.20.120.1320">
    <property type="entry name" value="Aspartokinase, catalytic domain"/>
    <property type="match status" value="1"/>
</dbReference>
<dbReference type="AlphaFoldDB" id="A0A934X0D4"/>